<evidence type="ECO:0000256" key="2">
    <source>
        <dbReference type="ARBA" id="ARBA00023002"/>
    </source>
</evidence>
<dbReference type="PRINTS" id="PR00081">
    <property type="entry name" value="GDHRDH"/>
</dbReference>
<evidence type="ECO:0000313" key="4">
    <source>
        <dbReference type="EMBL" id="MEV0366794.1"/>
    </source>
</evidence>
<evidence type="ECO:0000313" key="5">
    <source>
        <dbReference type="Proteomes" id="UP001551658"/>
    </source>
</evidence>
<accession>A0ABV3FGE3</accession>
<dbReference type="SUPFAM" id="SSF51735">
    <property type="entry name" value="NAD(P)-binding Rossmann-fold domains"/>
    <property type="match status" value="1"/>
</dbReference>
<dbReference type="Proteomes" id="UP001551658">
    <property type="component" value="Unassembled WGS sequence"/>
</dbReference>
<sequence>MSTAKIRFRSGTALITGGGSGLGEGFVRHLASLGMTVVVADIDSARAESVAAAVVSAGGRAGPYLVDVTDPDEVDAMASSVFARYGSVELLVNNAGVEEGGLSWEMSPARWRRVTGVNFDGVFHCVRSFVPRMIESGSPACIANVSSVGAFNSMPAQAAYIAVKHAVLAYTECLHQEIALVEAPIQVSAIVPHWIRSRIFTDAADEITTGNPVANSLFSSMQRSVAERGMDPLAAAEHMVEAIARGDFWVFSDDEECTRFADTRAHRLSTLSVPDAPGKILERLGIEPMSSL</sequence>
<comment type="caution">
    <text evidence="4">The sequence shown here is derived from an EMBL/GenBank/DDBJ whole genome shotgun (WGS) entry which is preliminary data.</text>
</comment>
<dbReference type="Gene3D" id="3.40.50.720">
    <property type="entry name" value="NAD(P)-binding Rossmann-like Domain"/>
    <property type="match status" value="1"/>
</dbReference>
<dbReference type="Pfam" id="PF00106">
    <property type="entry name" value="adh_short"/>
    <property type="match status" value="1"/>
</dbReference>
<dbReference type="PANTHER" id="PTHR44196:SF1">
    <property type="entry name" value="DEHYDROGENASE_REDUCTASE SDR FAMILY MEMBER 7B"/>
    <property type="match status" value="1"/>
</dbReference>
<keyword evidence="2" id="KW-0560">Oxidoreductase</keyword>
<dbReference type="InterPro" id="IPR002347">
    <property type="entry name" value="SDR_fam"/>
</dbReference>
<dbReference type="PANTHER" id="PTHR44196">
    <property type="entry name" value="DEHYDROGENASE/REDUCTASE SDR FAMILY MEMBER 7B"/>
    <property type="match status" value="1"/>
</dbReference>
<evidence type="ECO:0000256" key="3">
    <source>
        <dbReference type="RuleBase" id="RU000363"/>
    </source>
</evidence>
<protein>
    <submittedName>
        <fullName evidence="4">SDR family NAD(P)-dependent oxidoreductase</fullName>
    </submittedName>
</protein>
<dbReference type="PRINTS" id="PR00080">
    <property type="entry name" value="SDRFAMILY"/>
</dbReference>
<comment type="similarity">
    <text evidence="1 3">Belongs to the short-chain dehydrogenases/reductases (SDR) family.</text>
</comment>
<dbReference type="InterPro" id="IPR036291">
    <property type="entry name" value="NAD(P)-bd_dom_sf"/>
</dbReference>
<evidence type="ECO:0000256" key="1">
    <source>
        <dbReference type="ARBA" id="ARBA00006484"/>
    </source>
</evidence>
<gene>
    <name evidence="4" type="ORF">AB0H72_29285</name>
</gene>
<dbReference type="EMBL" id="JBFAIH010000022">
    <property type="protein sequence ID" value="MEV0366794.1"/>
    <property type="molecule type" value="Genomic_DNA"/>
</dbReference>
<organism evidence="4 5">
    <name type="scientific">Nocardia fusca</name>
    <dbReference type="NCBI Taxonomy" id="941183"/>
    <lineage>
        <taxon>Bacteria</taxon>
        <taxon>Bacillati</taxon>
        <taxon>Actinomycetota</taxon>
        <taxon>Actinomycetes</taxon>
        <taxon>Mycobacteriales</taxon>
        <taxon>Nocardiaceae</taxon>
        <taxon>Nocardia</taxon>
    </lineage>
</organism>
<reference evidence="4 5" key="1">
    <citation type="submission" date="2024-06" db="EMBL/GenBank/DDBJ databases">
        <title>The Natural Products Discovery Center: Release of the First 8490 Sequenced Strains for Exploring Actinobacteria Biosynthetic Diversity.</title>
        <authorList>
            <person name="Kalkreuter E."/>
            <person name="Kautsar S.A."/>
            <person name="Yang D."/>
            <person name="Bader C.D."/>
            <person name="Teijaro C.N."/>
            <person name="Fluegel L."/>
            <person name="Davis C.M."/>
            <person name="Simpson J.R."/>
            <person name="Lauterbach L."/>
            <person name="Steele A.D."/>
            <person name="Gui C."/>
            <person name="Meng S."/>
            <person name="Li G."/>
            <person name="Viehrig K."/>
            <person name="Ye F."/>
            <person name="Su P."/>
            <person name="Kiefer A.F."/>
            <person name="Nichols A."/>
            <person name="Cepeda A.J."/>
            <person name="Yan W."/>
            <person name="Fan B."/>
            <person name="Jiang Y."/>
            <person name="Adhikari A."/>
            <person name="Zheng C.-J."/>
            <person name="Schuster L."/>
            <person name="Cowan T.M."/>
            <person name="Smanski M.J."/>
            <person name="Chevrette M.G."/>
            <person name="De Carvalho L.P.S."/>
            <person name="Shen B."/>
        </authorList>
    </citation>
    <scope>NUCLEOTIDE SEQUENCE [LARGE SCALE GENOMIC DNA]</scope>
    <source>
        <strain evidence="4 5">NPDC050671</strain>
    </source>
</reference>
<proteinExistence type="inferred from homology"/>
<dbReference type="RefSeq" id="WP_357985369.1">
    <property type="nucleotide sequence ID" value="NZ_JBFAIH010000022.1"/>
</dbReference>
<name>A0ABV3FGE3_9NOCA</name>
<dbReference type="CDD" id="cd05233">
    <property type="entry name" value="SDR_c"/>
    <property type="match status" value="1"/>
</dbReference>
<keyword evidence="5" id="KW-1185">Reference proteome</keyword>